<dbReference type="GO" id="GO:0015421">
    <property type="term" value="F:ABC-type oligopeptide transporter activity"/>
    <property type="evidence" value="ECO:0007669"/>
    <property type="project" value="TreeGrafter"/>
</dbReference>
<feature type="transmembrane region" description="Helical" evidence="9">
    <location>
        <begin position="261"/>
        <end position="286"/>
    </location>
</feature>
<dbReference type="GO" id="GO:0005886">
    <property type="term" value="C:plasma membrane"/>
    <property type="evidence" value="ECO:0007669"/>
    <property type="project" value="UniProtKB-SubCell"/>
</dbReference>
<keyword evidence="13" id="KW-1185">Reference proteome</keyword>
<evidence type="ECO:0000256" key="6">
    <source>
        <dbReference type="ARBA" id="ARBA00022840"/>
    </source>
</evidence>
<dbReference type="CDD" id="cd18544">
    <property type="entry name" value="ABC_6TM_TmrA_like"/>
    <property type="match status" value="1"/>
</dbReference>
<evidence type="ECO:0000259" key="10">
    <source>
        <dbReference type="PROSITE" id="PS50893"/>
    </source>
</evidence>
<dbReference type="AlphaFoldDB" id="C0QM95"/>
<dbReference type="Pfam" id="PF00664">
    <property type="entry name" value="ABC_membrane"/>
    <property type="match status" value="1"/>
</dbReference>
<evidence type="ECO:0000256" key="4">
    <source>
        <dbReference type="ARBA" id="ARBA00022692"/>
    </source>
</evidence>
<keyword evidence="6 12" id="KW-0067">ATP-binding</keyword>
<keyword evidence="5" id="KW-0547">Nucleotide-binding</keyword>
<dbReference type="SUPFAM" id="SSF52540">
    <property type="entry name" value="P-loop containing nucleoside triphosphate hydrolases"/>
    <property type="match status" value="1"/>
</dbReference>
<dbReference type="eggNOG" id="COG1132">
    <property type="taxonomic scope" value="Bacteria"/>
</dbReference>
<dbReference type="InterPro" id="IPR003439">
    <property type="entry name" value="ABC_transporter-like_ATP-bd"/>
</dbReference>
<evidence type="ECO:0000313" key="12">
    <source>
        <dbReference type="EMBL" id="ACN16412.1"/>
    </source>
</evidence>
<feature type="transmembrane region" description="Helical" evidence="9">
    <location>
        <begin position="78"/>
        <end position="102"/>
    </location>
</feature>
<dbReference type="InterPro" id="IPR039421">
    <property type="entry name" value="Type_1_exporter"/>
</dbReference>
<dbReference type="InterPro" id="IPR003593">
    <property type="entry name" value="AAA+_ATPase"/>
</dbReference>
<evidence type="ECO:0000313" key="13">
    <source>
        <dbReference type="Proteomes" id="UP000000442"/>
    </source>
</evidence>
<dbReference type="Gene3D" id="3.40.50.300">
    <property type="entry name" value="P-loop containing nucleotide triphosphate hydrolases"/>
    <property type="match status" value="1"/>
</dbReference>
<accession>C0QM95</accession>
<organism evidence="12 13">
    <name type="scientific">Desulforapulum autotrophicum (strain ATCC 43914 / DSM 3382 / VKM B-1955 / HRM2)</name>
    <name type="common">Desulfobacterium autotrophicum</name>
    <dbReference type="NCBI Taxonomy" id="177437"/>
    <lineage>
        <taxon>Bacteria</taxon>
        <taxon>Pseudomonadati</taxon>
        <taxon>Thermodesulfobacteriota</taxon>
        <taxon>Desulfobacteria</taxon>
        <taxon>Desulfobacterales</taxon>
        <taxon>Desulfobacteraceae</taxon>
        <taxon>Desulforapulum</taxon>
    </lineage>
</organism>
<dbReference type="GO" id="GO:0016887">
    <property type="term" value="F:ATP hydrolysis activity"/>
    <property type="evidence" value="ECO:0007669"/>
    <property type="project" value="InterPro"/>
</dbReference>
<keyword evidence="3" id="KW-1003">Cell membrane</keyword>
<keyword evidence="8 9" id="KW-0472">Membrane</keyword>
<evidence type="ECO:0000256" key="3">
    <source>
        <dbReference type="ARBA" id="ARBA00022475"/>
    </source>
</evidence>
<gene>
    <name evidence="12" type="ordered locus">HRM2_33370</name>
</gene>
<dbReference type="Gene3D" id="1.20.1560.10">
    <property type="entry name" value="ABC transporter type 1, transmembrane domain"/>
    <property type="match status" value="1"/>
</dbReference>
<feature type="transmembrane region" description="Helical" evidence="9">
    <location>
        <begin position="182"/>
        <end position="201"/>
    </location>
</feature>
<reference evidence="12 13" key="1">
    <citation type="journal article" date="2009" name="Environ. Microbiol.">
        <title>Genome sequence of Desulfobacterium autotrophicum HRM2, a marine sulfate reducer oxidizing organic carbon completely to carbon dioxide.</title>
        <authorList>
            <person name="Strittmatter A.W."/>
            <person name="Liesegang H."/>
            <person name="Rabus R."/>
            <person name="Decker I."/>
            <person name="Amann J."/>
            <person name="Andres S."/>
            <person name="Henne A."/>
            <person name="Fricke W.F."/>
            <person name="Martinez-Arias R."/>
            <person name="Bartels D."/>
            <person name="Goesmann A."/>
            <person name="Krause L."/>
            <person name="Puehler A."/>
            <person name="Klenk H.P."/>
            <person name="Richter M."/>
            <person name="Schuler M."/>
            <person name="Gloeckner F.O."/>
            <person name="Meyerdierks A."/>
            <person name="Gottschalk G."/>
            <person name="Amann R."/>
        </authorList>
    </citation>
    <scope>NUCLEOTIDE SEQUENCE [LARGE SCALE GENOMIC DNA]</scope>
    <source>
        <strain evidence="13">ATCC 43914 / DSM 3382 / HRM2</strain>
    </source>
</reference>
<comment type="subcellular location">
    <subcellularLocation>
        <location evidence="1">Cell membrane</location>
        <topology evidence="1">Multi-pass membrane protein</topology>
    </subcellularLocation>
</comment>
<feature type="domain" description="ABC transporter" evidence="10">
    <location>
        <begin position="355"/>
        <end position="589"/>
    </location>
</feature>
<name>C0QM95_DESAH</name>
<dbReference type="EMBL" id="CP001087">
    <property type="protein sequence ID" value="ACN16412.1"/>
    <property type="molecule type" value="Genomic_DNA"/>
</dbReference>
<keyword evidence="7 9" id="KW-1133">Transmembrane helix</keyword>
<sequence length="593" mass="66208">MKARVDKRPGKGRDLRLIRQFIPYIAKNGRMILFSIGLMLVLSLLDLAVPYITKMAVDLYIVPEQGSSAVVGIRLKGVVMAGVVLVLIALARFAGSFFQILVMELSGQRTMHDLRIEVYRHIQKLPMSFFTENTVGRLSTRVTNDIQNMQEMFTTIITFVMSDMFTLVGVLVILVYMDFRLAVAVMVILPVVVWTTMVFSGRSREVFRLMRAKISGINAMFSESCGGIRVIQLFTGEERSQKMFKNLNHENYMAGMAQIKLYGLFMPVVDLFGSLTLAIVIFYGGGRVVSDGMSLGTLVAFISYTRMFFRPVRDIAEKHNILQNALASGERIVHILDRAEEEQTGSLELDGIHTVEFKDVSFAYEPDQPVLESVSFSVKSGESLAILGPTGSGKTSLTHLLVKLYPRTQGEILINDRKIDTYLTSSLRGKIALISQDPYLFSGTIRENIIPIGRSVEPGEFEEILELSHLDSVVANLPNGADTRVGQGGTLLSSGERQLVSIARAFALWPDLIIFDEAASHVDTDSEEKIRLATARLKENRISITIAHRLRSAVTADKIIVLRQGRITEMGDHESLMKNRGFYHRLHSMEQMG</sequence>
<dbReference type="FunFam" id="3.40.50.300:FF:000854">
    <property type="entry name" value="Multidrug ABC transporter ATP-binding protein"/>
    <property type="match status" value="1"/>
</dbReference>
<dbReference type="STRING" id="177437.HRM2_33370"/>
<evidence type="ECO:0000259" key="11">
    <source>
        <dbReference type="PROSITE" id="PS50929"/>
    </source>
</evidence>
<dbReference type="SUPFAM" id="SSF90123">
    <property type="entry name" value="ABC transporter transmembrane region"/>
    <property type="match status" value="1"/>
</dbReference>
<dbReference type="PROSITE" id="PS50929">
    <property type="entry name" value="ABC_TM1F"/>
    <property type="match status" value="1"/>
</dbReference>
<dbReference type="PROSITE" id="PS00211">
    <property type="entry name" value="ABC_TRANSPORTER_1"/>
    <property type="match status" value="1"/>
</dbReference>
<dbReference type="RefSeq" id="WP_015905174.1">
    <property type="nucleotide sequence ID" value="NC_012108.1"/>
</dbReference>
<dbReference type="InterPro" id="IPR011527">
    <property type="entry name" value="ABC1_TM_dom"/>
</dbReference>
<dbReference type="InterPro" id="IPR027417">
    <property type="entry name" value="P-loop_NTPase"/>
</dbReference>
<dbReference type="InterPro" id="IPR036640">
    <property type="entry name" value="ABC1_TM_sf"/>
</dbReference>
<proteinExistence type="predicted"/>
<feature type="transmembrane region" description="Helical" evidence="9">
    <location>
        <begin position="156"/>
        <end position="176"/>
    </location>
</feature>
<dbReference type="InterPro" id="IPR017871">
    <property type="entry name" value="ABC_transporter-like_CS"/>
</dbReference>
<dbReference type="GO" id="GO:0005524">
    <property type="term" value="F:ATP binding"/>
    <property type="evidence" value="ECO:0007669"/>
    <property type="project" value="UniProtKB-KW"/>
</dbReference>
<dbReference type="KEGG" id="dat:HRM2_33370"/>
<dbReference type="SMART" id="SM00382">
    <property type="entry name" value="AAA"/>
    <property type="match status" value="1"/>
</dbReference>
<evidence type="ECO:0000256" key="7">
    <source>
        <dbReference type="ARBA" id="ARBA00022989"/>
    </source>
</evidence>
<dbReference type="Proteomes" id="UP000000442">
    <property type="component" value="Chromosome"/>
</dbReference>
<evidence type="ECO:0000256" key="1">
    <source>
        <dbReference type="ARBA" id="ARBA00004651"/>
    </source>
</evidence>
<dbReference type="PANTHER" id="PTHR43394:SF1">
    <property type="entry name" value="ATP-BINDING CASSETTE SUB-FAMILY B MEMBER 10, MITOCHONDRIAL"/>
    <property type="match status" value="1"/>
</dbReference>
<feature type="transmembrane region" description="Helical" evidence="9">
    <location>
        <begin position="21"/>
        <end position="45"/>
    </location>
</feature>
<feature type="domain" description="ABC transmembrane type-1" evidence="11">
    <location>
        <begin position="33"/>
        <end position="324"/>
    </location>
</feature>
<dbReference type="OrthoDB" id="9772049at2"/>
<dbReference type="Pfam" id="PF00005">
    <property type="entry name" value="ABC_tran"/>
    <property type="match status" value="1"/>
</dbReference>
<evidence type="ECO:0000256" key="5">
    <source>
        <dbReference type="ARBA" id="ARBA00022741"/>
    </source>
</evidence>
<dbReference type="PROSITE" id="PS50893">
    <property type="entry name" value="ABC_TRANSPORTER_2"/>
    <property type="match status" value="1"/>
</dbReference>
<protein>
    <submittedName>
        <fullName evidence="12">ABC-type multidrug transport system, ATP-binding protein</fullName>
    </submittedName>
</protein>
<keyword evidence="2" id="KW-0813">Transport</keyword>
<dbReference type="HOGENOM" id="CLU_000604_84_4_7"/>
<evidence type="ECO:0000256" key="2">
    <source>
        <dbReference type="ARBA" id="ARBA00022448"/>
    </source>
</evidence>
<evidence type="ECO:0000256" key="8">
    <source>
        <dbReference type="ARBA" id="ARBA00023136"/>
    </source>
</evidence>
<evidence type="ECO:0000256" key="9">
    <source>
        <dbReference type="SAM" id="Phobius"/>
    </source>
</evidence>
<keyword evidence="4 9" id="KW-0812">Transmembrane</keyword>
<dbReference type="PANTHER" id="PTHR43394">
    <property type="entry name" value="ATP-DEPENDENT PERMEASE MDL1, MITOCHONDRIAL"/>
    <property type="match status" value="1"/>
</dbReference>